<proteinExistence type="inferred from homology"/>
<accession>A0ABR1KWG1</accession>
<name>A0ABR1KWG1_9PEZI</name>
<evidence type="ECO:0000256" key="1">
    <source>
        <dbReference type="ARBA" id="ARBA00006484"/>
    </source>
</evidence>
<evidence type="ECO:0000256" key="2">
    <source>
        <dbReference type="ARBA" id="ARBA00022857"/>
    </source>
</evidence>
<keyword evidence="5" id="KW-1185">Reference proteome</keyword>
<dbReference type="PRINTS" id="PR00081">
    <property type="entry name" value="GDHRDH"/>
</dbReference>
<dbReference type="Pfam" id="PF00106">
    <property type="entry name" value="adh_short"/>
    <property type="match status" value="2"/>
</dbReference>
<dbReference type="Gene3D" id="3.40.50.720">
    <property type="entry name" value="NAD(P)-binding Rossmann-like Domain"/>
    <property type="match status" value="1"/>
</dbReference>
<reference evidence="4 5" key="1">
    <citation type="submission" date="2024-04" db="EMBL/GenBank/DDBJ databases">
        <title>Phyllosticta paracitricarpa is synonymous to the EU quarantine fungus P. citricarpa based on phylogenomic analyses.</title>
        <authorList>
            <consortium name="Lawrence Berkeley National Laboratory"/>
            <person name="Van Ingen-Buijs V.A."/>
            <person name="Van Westerhoven A.C."/>
            <person name="Haridas S."/>
            <person name="Skiadas P."/>
            <person name="Martin F."/>
            <person name="Groenewald J.Z."/>
            <person name="Crous P.W."/>
            <person name="Seidl M.F."/>
        </authorList>
    </citation>
    <scope>NUCLEOTIDE SEQUENCE [LARGE SCALE GENOMIC DNA]</scope>
    <source>
        <strain evidence="4 5">CBS 123371</strain>
    </source>
</reference>
<dbReference type="EMBL" id="JBBPHU010000002">
    <property type="protein sequence ID" value="KAK7522446.1"/>
    <property type="molecule type" value="Genomic_DNA"/>
</dbReference>
<gene>
    <name evidence="4" type="ORF">IWZ03DRAFT_392810</name>
</gene>
<dbReference type="InterPro" id="IPR020904">
    <property type="entry name" value="Sc_DH/Rdtase_CS"/>
</dbReference>
<protein>
    <submittedName>
        <fullName evidence="4">Uncharacterized protein</fullName>
    </submittedName>
</protein>
<dbReference type="SUPFAM" id="SSF51735">
    <property type="entry name" value="NAD(P)-binding Rossmann-fold domains"/>
    <property type="match status" value="1"/>
</dbReference>
<evidence type="ECO:0000256" key="3">
    <source>
        <dbReference type="ARBA" id="ARBA00023002"/>
    </source>
</evidence>
<dbReference type="PROSITE" id="PS00061">
    <property type="entry name" value="ADH_SHORT"/>
    <property type="match status" value="1"/>
</dbReference>
<dbReference type="InterPro" id="IPR002347">
    <property type="entry name" value="SDR_fam"/>
</dbReference>
<comment type="caution">
    <text evidence="4">The sequence shown here is derived from an EMBL/GenBank/DDBJ whole genome shotgun (WGS) entry which is preliminary data.</text>
</comment>
<evidence type="ECO:0000313" key="5">
    <source>
        <dbReference type="Proteomes" id="UP001363622"/>
    </source>
</evidence>
<organism evidence="4 5">
    <name type="scientific">Phyllosticta citriasiana</name>
    <dbReference type="NCBI Taxonomy" id="595635"/>
    <lineage>
        <taxon>Eukaryota</taxon>
        <taxon>Fungi</taxon>
        <taxon>Dikarya</taxon>
        <taxon>Ascomycota</taxon>
        <taxon>Pezizomycotina</taxon>
        <taxon>Dothideomycetes</taxon>
        <taxon>Dothideomycetes incertae sedis</taxon>
        <taxon>Botryosphaeriales</taxon>
        <taxon>Phyllostictaceae</taxon>
        <taxon>Phyllosticta</taxon>
    </lineage>
</organism>
<dbReference type="InterPro" id="IPR036291">
    <property type="entry name" value="NAD(P)-bd_dom_sf"/>
</dbReference>
<comment type="similarity">
    <text evidence="1">Belongs to the short-chain dehydrogenases/reductases (SDR) family.</text>
</comment>
<dbReference type="PANTHER" id="PTHR43180:SF16">
    <property type="entry name" value="BACILYSIN BIOSYNTHESIS OXIDOREDUCTASE BACC"/>
    <property type="match status" value="1"/>
</dbReference>
<keyword evidence="2" id="KW-0521">NADP</keyword>
<dbReference type="PANTHER" id="PTHR43180">
    <property type="entry name" value="3-OXOACYL-(ACYL-CARRIER-PROTEIN) REDUCTASE (AFU_ORTHOLOGUE AFUA_6G11210)"/>
    <property type="match status" value="1"/>
</dbReference>
<evidence type="ECO:0000313" key="4">
    <source>
        <dbReference type="EMBL" id="KAK7522446.1"/>
    </source>
</evidence>
<keyword evidence="3" id="KW-0560">Oxidoreductase</keyword>
<dbReference type="Proteomes" id="UP001363622">
    <property type="component" value="Unassembled WGS sequence"/>
</dbReference>
<sequence length="368" mass="39494">MEAQGNAVQKTVRQSPPVDLTKPYDASWVKGKHIVITGGASGFGAAFVQRWASRGASIVIGDIDAEAGKQLVQELRKELGNANVSFVRCDVTKWQDQVKLFKDAVRLSPHGGIDCVVANAGIAGSDIMQTPGDLSADEPPPPNFKVVDVNLYGVLYTTHLACYWLPRNPGSSPSSPQTDAAKTVRDRHLLLLGSVASLAGIAAQPQYGAAKHAVLGLFRSIRISSFMQGIRVNMLCPYFVDTPILIRPAKIMLAGAGLGRVKDVVEAGTRFAADSSICGRALVIGPPAKAIKSDDGQVVPSLTHEGDGEETGIWECYADDFTAVDTWTRRWVGLLGCIESTRGWVGWAKDMVAAFWAPTEHKQNKKSV</sequence>